<feature type="repeat" description="PPR" evidence="3">
    <location>
        <begin position="81"/>
        <end position="115"/>
    </location>
</feature>
<reference evidence="5" key="2">
    <citation type="journal article" date="2023" name="Plants (Basel)">
        <title>Annotation of the Turnera subulata (Passifloraceae) Draft Genome Reveals the S-Locus Evolved after the Divergence of Turneroideae from Passifloroideae in a Stepwise Manner.</title>
        <authorList>
            <person name="Henning P.M."/>
            <person name="Roalson E.H."/>
            <person name="Mir W."/>
            <person name="McCubbin A.G."/>
            <person name="Shore J.S."/>
        </authorList>
    </citation>
    <scope>NUCLEOTIDE SEQUENCE</scope>
    <source>
        <strain evidence="5">F60SS</strain>
    </source>
</reference>
<dbReference type="PANTHER" id="PTHR47939:SF13">
    <property type="entry name" value="OS03G0201400 PROTEIN"/>
    <property type="match status" value="1"/>
</dbReference>
<evidence type="ECO:0000313" key="6">
    <source>
        <dbReference type="Proteomes" id="UP001141552"/>
    </source>
</evidence>
<dbReference type="NCBIfam" id="TIGR00756">
    <property type="entry name" value="PPR"/>
    <property type="match status" value="4"/>
</dbReference>
<evidence type="ECO:0000256" key="2">
    <source>
        <dbReference type="ARBA" id="ARBA00022737"/>
    </source>
</evidence>
<evidence type="ECO:0000259" key="4">
    <source>
        <dbReference type="Pfam" id="PF17177"/>
    </source>
</evidence>
<dbReference type="Gene3D" id="1.25.40.10">
    <property type="entry name" value="Tetratricopeptide repeat domain"/>
    <property type="match status" value="2"/>
</dbReference>
<comment type="similarity">
    <text evidence="1">Belongs to the PPR family. P subfamily.</text>
</comment>
<keyword evidence="6" id="KW-1185">Reference proteome</keyword>
<comment type="caution">
    <text evidence="5">The sequence shown here is derived from an EMBL/GenBank/DDBJ whole genome shotgun (WGS) entry which is preliminary data.</text>
</comment>
<feature type="repeat" description="PPR" evidence="3">
    <location>
        <begin position="116"/>
        <end position="150"/>
    </location>
</feature>
<evidence type="ECO:0000313" key="5">
    <source>
        <dbReference type="EMBL" id="KAJ4829362.1"/>
    </source>
</evidence>
<feature type="domain" description="PROP1-like PPR" evidence="4">
    <location>
        <begin position="20"/>
        <end position="191"/>
    </location>
</feature>
<protein>
    <recommendedName>
        <fullName evidence="4">PROP1-like PPR domain-containing protein</fullName>
    </recommendedName>
</protein>
<keyword evidence="2" id="KW-0677">Repeat</keyword>
<sequence length="252" mass="28773">MKETGVLTKDTFWLITRRYARTRKASEAIDTFGKMGRYGFEMELSDFNILLDALSKARKVAKAQELDEGYREMKVEGFEPDAVTYGIVMNAHCRAGKCDEAISLFREMEAKKCKPSPNIFCILITGLGNEKRLQEAVRILDEMRKCGVGPNSRTYDIIIHHLIKIGKPKTAYKFFQEMSSDEVCEPTLSTLCHEDKLDEACKYFQEMLNLGIRPPGPLFSNLKGSLFDEGRKDTLVHLYRQIEKLRSAAPVR</sequence>
<accession>A0A9Q0FDJ4</accession>
<feature type="repeat" description="PPR" evidence="3">
    <location>
        <begin position="43"/>
        <end position="80"/>
    </location>
</feature>
<dbReference type="InterPro" id="IPR050667">
    <property type="entry name" value="PPR-containing_protein"/>
</dbReference>
<name>A0A9Q0FDJ4_9ROSI</name>
<dbReference type="InterPro" id="IPR011990">
    <property type="entry name" value="TPR-like_helical_dom_sf"/>
</dbReference>
<gene>
    <name evidence="5" type="ORF">Tsubulata_024244</name>
</gene>
<organism evidence="5 6">
    <name type="scientific">Turnera subulata</name>
    <dbReference type="NCBI Taxonomy" id="218843"/>
    <lineage>
        <taxon>Eukaryota</taxon>
        <taxon>Viridiplantae</taxon>
        <taxon>Streptophyta</taxon>
        <taxon>Embryophyta</taxon>
        <taxon>Tracheophyta</taxon>
        <taxon>Spermatophyta</taxon>
        <taxon>Magnoliopsida</taxon>
        <taxon>eudicotyledons</taxon>
        <taxon>Gunneridae</taxon>
        <taxon>Pentapetalae</taxon>
        <taxon>rosids</taxon>
        <taxon>fabids</taxon>
        <taxon>Malpighiales</taxon>
        <taxon>Passifloraceae</taxon>
        <taxon>Turnera</taxon>
    </lineage>
</organism>
<dbReference type="EMBL" id="JAKUCV010005913">
    <property type="protein sequence ID" value="KAJ4829362.1"/>
    <property type="molecule type" value="Genomic_DNA"/>
</dbReference>
<dbReference type="InterPro" id="IPR033443">
    <property type="entry name" value="PROP1-like_PPR_dom"/>
</dbReference>
<evidence type="ECO:0000256" key="3">
    <source>
        <dbReference type="PROSITE-ProRule" id="PRU00708"/>
    </source>
</evidence>
<dbReference type="PANTHER" id="PTHR47939">
    <property type="entry name" value="MEMBRANE-ASSOCIATED SALT-INDUCIBLE PROTEIN-LIKE"/>
    <property type="match status" value="1"/>
</dbReference>
<dbReference type="PROSITE" id="PS51375">
    <property type="entry name" value="PPR"/>
    <property type="match status" value="4"/>
</dbReference>
<evidence type="ECO:0000256" key="1">
    <source>
        <dbReference type="ARBA" id="ARBA00007626"/>
    </source>
</evidence>
<dbReference type="OrthoDB" id="185373at2759"/>
<proteinExistence type="inferred from homology"/>
<feature type="repeat" description="PPR" evidence="3">
    <location>
        <begin position="151"/>
        <end position="185"/>
    </location>
</feature>
<dbReference type="InterPro" id="IPR002885">
    <property type="entry name" value="PPR_rpt"/>
</dbReference>
<dbReference type="AlphaFoldDB" id="A0A9Q0FDJ4"/>
<dbReference type="Pfam" id="PF17177">
    <property type="entry name" value="PPR_long"/>
    <property type="match status" value="1"/>
</dbReference>
<reference evidence="5" key="1">
    <citation type="submission" date="2022-02" db="EMBL/GenBank/DDBJ databases">
        <authorList>
            <person name="Henning P.M."/>
            <person name="McCubbin A.G."/>
            <person name="Shore J.S."/>
        </authorList>
    </citation>
    <scope>NUCLEOTIDE SEQUENCE</scope>
    <source>
        <strain evidence="5">F60SS</strain>
        <tissue evidence="5">Leaves</tissue>
    </source>
</reference>
<dbReference type="Proteomes" id="UP001141552">
    <property type="component" value="Unassembled WGS sequence"/>
</dbReference>